<proteinExistence type="predicted"/>
<dbReference type="Gene3D" id="1.10.10.60">
    <property type="entry name" value="Homeodomain-like"/>
    <property type="match status" value="1"/>
</dbReference>
<dbReference type="Pfam" id="PF02954">
    <property type="entry name" value="HTH_8"/>
    <property type="match status" value="1"/>
</dbReference>
<feature type="domain" description="DNA binding HTH" evidence="1">
    <location>
        <begin position="132"/>
        <end position="163"/>
    </location>
</feature>
<dbReference type="PRINTS" id="PR01590">
    <property type="entry name" value="HTHFIS"/>
</dbReference>
<dbReference type="InterPro" id="IPR002197">
    <property type="entry name" value="HTH_Fis"/>
</dbReference>
<reference evidence="2 3" key="1">
    <citation type="submission" date="2023-04" db="EMBL/GenBank/DDBJ databases">
        <title>Forest soil microbial communities from Buena Vista Peninsula, Colon Province, Panama.</title>
        <authorList>
            <person name="Bouskill N."/>
        </authorList>
    </citation>
    <scope>NUCLEOTIDE SEQUENCE [LARGE SCALE GENOMIC DNA]</scope>
    <source>
        <strain evidence="2 3">CFH S0262</strain>
    </source>
</reference>
<evidence type="ECO:0000259" key="1">
    <source>
        <dbReference type="Pfam" id="PF02954"/>
    </source>
</evidence>
<evidence type="ECO:0000313" key="2">
    <source>
        <dbReference type="EMBL" id="MDH6284004.1"/>
    </source>
</evidence>
<organism evidence="2 3">
    <name type="scientific">Prescottella agglutinans</name>
    <dbReference type="NCBI Taxonomy" id="1644129"/>
    <lineage>
        <taxon>Bacteria</taxon>
        <taxon>Bacillati</taxon>
        <taxon>Actinomycetota</taxon>
        <taxon>Actinomycetes</taxon>
        <taxon>Mycobacteriales</taxon>
        <taxon>Nocardiaceae</taxon>
        <taxon>Prescottella</taxon>
    </lineage>
</organism>
<evidence type="ECO:0000313" key="3">
    <source>
        <dbReference type="Proteomes" id="UP001160334"/>
    </source>
</evidence>
<dbReference type="InterPro" id="IPR009057">
    <property type="entry name" value="Homeodomain-like_sf"/>
</dbReference>
<protein>
    <recommendedName>
        <fullName evidence="1">DNA binding HTH domain-containing protein</fullName>
    </recommendedName>
</protein>
<name>A0ABT6MKY5_9NOCA</name>
<accession>A0ABT6MKY5</accession>
<sequence length="170" mass="18194">MQVDVHHLIVEEFLKTAYDLHTAGPSPVVAVGGLATLANTAAAQVLSPEEIYHCLEHVRRPDVPDGVCEAAFDESGTRYRFDIKSIASARATLGRVARVERIAPSVGGASDLASSTTGSDPDYTLDGVVRSQIVKTLGLAQGNRVRAAQMLGISRSALYRKLALYGLEWC</sequence>
<dbReference type="Proteomes" id="UP001160334">
    <property type="component" value="Unassembled WGS sequence"/>
</dbReference>
<gene>
    <name evidence="2" type="ORF">M2280_005255</name>
</gene>
<comment type="caution">
    <text evidence="2">The sequence shown here is derived from an EMBL/GenBank/DDBJ whole genome shotgun (WGS) entry which is preliminary data.</text>
</comment>
<dbReference type="SUPFAM" id="SSF46689">
    <property type="entry name" value="Homeodomain-like"/>
    <property type="match status" value="1"/>
</dbReference>
<dbReference type="EMBL" id="JARXVC010000017">
    <property type="protein sequence ID" value="MDH6284004.1"/>
    <property type="molecule type" value="Genomic_DNA"/>
</dbReference>
<keyword evidence="3" id="KW-1185">Reference proteome</keyword>